<dbReference type="PANTHER" id="PTHR11394:SF47">
    <property type="entry name" value="TASTE RECEPTOR TYPE 2 MEMBER 40"/>
    <property type="match status" value="1"/>
</dbReference>
<evidence type="ECO:0000256" key="2">
    <source>
        <dbReference type="ARBA" id="ARBA00007376"/>
    </source>
</evidence>
<evidence type="ECO:0000256" key="4">
    <source>
        <dbReference type="ARBA" id="ARBA00022606"/>
    </source>
</evidence>
<dbReference type="GO" id="GO:0016020">
    <property type="term" value="C:membrane"/>
    <property type="evidence" value="ECO:0007669"/>
    <property type="project" value="UniProtKB-SubCell"/>
</dbReference>
<evidence type="ECO:0000256" key="11">
    <source>
        <dbReference type="RuleBase" id="RU004423"/>
    </source>
</evidence>
<feature type="transmembrane region" description="Helical" evidence="13">
    <location>
        <begin position="87"/>
        <end position="112"/>
    </location>
</feature>
<comment type="similarity">
    <text evidence="2 11">Belongs to the G-protein coupled receptor T2R family.</text>
</comment>
<name>A0A093IWB4_DRYPU</name>
<feature type="transmembrane region" description="Helical" evidence="13">
    <location>
        <begin position="51"/>
        <end position="75"/>
    </location>
</feature>
<evidence type="ECO:0000256" key="12">
    <source>
        <dbReference type="RuleBase" id="RU004424"/>
    </source>
</evidence>
<evidence type="ECO:0000256" key="3">
    <source>
        <dbReference type="ARBA" id="ARBA00022480"/>
    </source>
</evidence>
<keyword evidence="4 12" id="KW-0716">Sensory transduction</keyword>
<dbReference type="GO" id="GO:0033038">
    <property type="term" value="F:bitter taste receptor activity"/>
    <property type="evidence" value="ECO:0007669"/>
    <property type="project" value="InterPro"/>
</dbReference>
<feature type="transmembrane region" description="Helical" evidence="13">
    <location>
        <begin position="12"/>
        <end position="39"/>
    </location>
</feature>
<evidence type="ECO:0000256" key="10">
    <source>
        <dbReference type="ARBA" id="ARBA00023224"/>
    </source>
</evidence>
<dbReference type="Pfam" id="PF05296">
    <property type="entry name" value="TAS2R"/>
    <property type="match status" value="1"/>
</dbReference>
<keyword evidence="6 13" id="KW-1133">Transmembrane helix</keyword>
<dbReference type="FunFam" id="1.20.1070.10:FF:000055">
    <property type="entry name" value="Taste receptor type 2"/>
    <property type="match status" value="1"/>
</dbReference>
<dbReference type="Gene3D" id="1.20.1070.10">
    <property type="entry name" value="Rhodopsin 7-helix transmembrane proteins"/>
    <property type="match status" value="1"/>
</dbReference>
<keyword evidence="10 12" id="KW-0807">Transducer</keyword>
<dbReference type="PANTHER" id="PTHR11394">
    <property type="entry name" value="TASTE RECEPTOR TYPE 2"/>
    <property type="match status" value="1"/>
</dbReference>
<sequence>EKLNVTSHDAMAFVIITLQTFAGMWINGFIVSVLCVAWVKKNIFNSIEKILLFLGCCRFVDLCITWVYSFMSVIYPHCFYVHPIPQIFSAILGFFNSSNVWVSACLCVFYCIKIANFQHNFFIYLKIKIDRMVPWMLFASVLLALVMAVFSYDITDRAVFKNLNSTAAKIFGTLSVRTDEHIFLMFLISAFALTTAFMVVVFSTLLLLFSLWRHKRRMQANSMRNLNMDAHIKAIKTILFFTCIYSINFTGFILLLLYGTKREYLQIFFVSIFQHALSVFHSLILIFSNPKLKKALLRTL</sequence>
<keyword evidence="5 12" id="KW-0812">Transmembrane</keyword>
<evidence type="ECO:0000313" key="15">
    <source>
        <dbReference type="Proteomes" id="UP000053875"/>
    </source>
</evidence>
<proteinExistence type="inferred from homology"/>
<evidence type="ECO:0000313" key="14">
    <source>
        <dbReference type="EMBL" id="KFV70981.1"/>
    </source>
</evidence>
<organism evidence="14 15">
    <name type="scientific">Dryobates pubescens</name>
    <name type="common">Downy woodpecker</name>
    <name type="synonym">Picoides pubescens</name>
    <dbReference type="NCBI Taxonomy" id="118200"/>
    <lineage>
        <taxon>Eukaryota</taxon>
        <taxon>Metazoa</taxon>
        <taxon>Chordata</taxon>
        <taxon>Craniata</taxon>
        <taxon>Vertebrata</taxon>
        <taxon>Euteleostomi</taxon>
        <taxon>Archelosauria</taxon>
        <taxon>Archosauria</taxon>
        <taxon>Dinosauria</taxon>
        <taxon>Saurischia</taxon>
        <taxon>Theropoda</taxon>
        <taxon>Coelurosauria</taxon>
        <taxon>Aves</taxon>
        <taxon>Neognathae</taxon>
        <taxon>Neoaves</taxon>
        <taxon>Telluraves</taxon>
        <taxon>Coraciimorphae</taxon>
        <taxon>Piciformes</taxon>
        <taxon>Picidae</taxon>
        <taxon>Dryobates</taxon>
    </lineage>
</organism>
<feature type="transmembrane region" description="Helical" evidence="13">
    <location>
        <begin position="133"/>
        <end position="152"/>
    </location>
</feature>
<dbReference type="Proteomes" id="UP000053875">
    <property type="component" value="Unassembled WGS sequence"/>
</dbReference>
<gene>
    <name evidence="14" type="ORF">N307_02976</name>
</gene>
<reference evidence="14 15" key="1">
    <citation type="submission" date="2014-04" db="EMBL/GenBank/DDBJ databases">
        <title>Genome evolution of avian class.</title>
        <authorList>
            <person name="Zhang G."/>
            <person name="Li C."/>
        </authorList>
    </citation>
    <scope>NUCLEOTIDE SEQUENCE [LARGE SCALE GENOMIC DNA]</scope>
    <source>
        <strain evidence="14">BGI_N307</strain>
    </source>
</reference>
<evidence type="ECO:0000256" key="5">
    <source>
        <dbReference type="ARBA" id="ARBA00022692"/>
    </source>
</evidence>
<keyword evidence="7 12" id="KW-0297">G-protein coupled receptor</keyword>
<keyword evidence="15" id="KW-1185">Reference proteome</keyword>
<feature type="non-terminal residue" evidence="14">
    <location>
        <position position="1"/>
    </location>
</feature>
<feature type="transmembrane region" description="Helical" evidence="13">
    <location>
        <begin position="233"/>
        <end position="258"/>
    </location>
</feature>
<dbReference type="InterPro" id="IPR007960">
    <property type="entry name" value="TAS2R"/>
</dbReference>
<feature type="non-terminal residue" evidence="14">
    <location>
        <position position="300"/>
    </location>
</feature>
<evidence type="ECO:0000256" key="7">
    <source>
        <dbReference type="ARBA" id="ARBA00023040"/>
    </source>
</evidence>
<evidence type="ECO:0000256" key="8">
    <source>
        <dbReference type="ARBA" id="ARBA00023136"/>
    </source>
</evidence>
<accession>A0A093IWB4</accession>
<evidence type="ECO:0000256" key="13">
    <source>
        <dbReference type="SAM" id="Phobius"/>
    </source>
</evidence>
<keyword evidence="8 12" id="KW-0472">Membrane</keyword>
<keyword evidence="9 12" id="KW-0675">Receptor</keyword>
<keyword evidence="3 12" id="KW-0919">Taste</keyword>
<feature type="transmembrane region" description="Helical" evidence="13">
    <location>
        <begin position="182"/>
        <end position="212"/>
    </location>
</feature>
<dbReference type="SUPFAM" id="SSF81321">
    <property type="entry name" value="Family A G protein-coupled receptor-like"/>
    <property type="match status" value="1"/>
</dbReference>
<feature type="transmembrane region" description="Helical" evidence="13">
    <location>
        <begin position="264"/>
        <end position="288"/>
    </location>
</feature>
<dbReference type="EMBL" id="KL216677">
    <property type="protein sequence ID" value="KFV70981.1"/>
    <property type="molecule type" value="Genomic_DNA"/>
</dbReference>
<evidence type="ECO:0000256" key="9">
    <source>
        <dbReference type="ARBA" id="ARBA00023170"/>
    </source>
</evidence>
<protein>
    <recommendedName>
        <fullName evidence="12">Taste receptor type 2</fullName>
    </recommendedName>
</protein>
<comment type="subcellular location">
    <subcellularLocation>
        <location evidence="1 12">Membrane</location>
        <topology evidence="1 12">Multi-pass membrane protein</topology>
    </subcellularLocation>
</comment>
<evidence type="ECO:0000256" key="1">
    <source>
        <dbReference type="ARBA" id="ARBA00004141"/>
    </source>
</evidence>
<dbReference type="AlphaFoldDB" id="A0A093IWB4"/>
<dbReference type="GO" id="GO:0004930">
    <property type="term" value="F:G protein-coupled receptor activity"/>
    <property type="evidence" value="ECO:0007669"/>
    <property type="project" value="UniProtKB-KW"/>
</dbReference>
<evidence type="ECO:0000256" key="6">
    <source>
        <dbReference type="ARBA" id="ARBA00022989"/>
    </source>
</evidence>